<evidence type="ECO:0000313" key="4">
    <source>
        <dbReference type="Proteomes" id="UP000265882"/>
    </source>
</evidence>
<dbReference type="EMBL" id="QZKU01000127">
    <property type="protein sequence ID" value="RJP16628.1"/>
    <property type="molecule type" value="Genomic_DNA"/>
</dbReference>
<accession>A0A3A4N3X2</accession>
<name>A0A3A4N3X2_ABYX5</name>
<dbReference type="AlphaFoldDB" id="A0A3A4N3X2"/>
<evidence type="ECO:0000313" key="3">
    <source>
        <dbReference type="EMBL" id="RJP16628.1"/>
    </source>
</evidence>
<proteinExistence type="predicted"/>
<keyword evidence="1" id="KW-0175">Coiled coil</keyword>
<dbReference type="Proteomes" id="UP000265882">
    <property type="component" value="Unassembled WGS sequence"/>
</dbReference>
<evidence type="ECO:0000256" key="1">
    <source>
        <dbReference type="SAM" id="Coils"/>
    </source>
</evidence>
<gene>
    <name evidence="3" type="ORF">C4520_18520</name>
</gene>
<sequence>MRDFRFLMVADTVRGRELEAFQKQLERKLETLNKRLELADSLLSQIDVRLDRARLEQEIESVAGQIHRLRLQNMFESRVAAPEMEAVADKDTQETSGFQKTSAQAAGDEIINLLA</sequence>
<evidence type="ECO:0000256" key="2">
    <source>
        <dbReference type="SAM" id="MobiDB-lite"/>
    </source>
</evidence>
<reference evidence="3 4" key="1">
    <citation type="journal article" date="2017" name="ISME J.">
        <title>Energy and carbon metabolisms in a deep terrestrial subsurface fluid microbial community.</title>
        <authorList>
            <person name="Momper L."/>
            <person name="Jungbluth S.P."/>
            <person name="Lee M.D."/>
            <person name="Amend J.P."/>
        </authorList>
    </citation>
    <scope>NUCLEOTIDE SEQUENCE [LARGE SCALE GENOMIC DNA]</scope>
    <source>
        <strain evidence="3">SURF_5</strain>
    </source>
</reference>
<comment type="caution">
    <text evidence="3">The sequence shown here is derived from an EMBL/GenBank/DDBJ whole genome shotgun (WGS) entry which is preliminary data.</text>
</comment>
<protein>
    <submittedName>
        <fullName evidence="3">Uncharacterized protein</fullName>
    </submittedName>
</protein>
<feature type="coiled-coil region" evidence="1">
    <location>
        <begin position="15"/>
        <end position="72"/>
    </location>
</feature>
<organism evidence="3 4">
    <name type="scientific">Abyssobacteria bacterium (strain SURF_5)</name>
    <dbReference type="NCBI Taxonomy" id="2093360"/>
    <lineage>
        <taxon>Bacteria</taxon>
        <taxon>Pseudomonadati</taxon>
        <taxon>Candidatus Hydrogenedentota</taxon>
        <taxon>Candidatus Abyssobacteria</taxon>
    </lineage>
</organism>
<feature type="compositionally biased region" description="Polar residues" evidence="2">
    <location>
        <begin position="94"/>
        <end position="104"/>
    </location>
</feature>
<feature type="region of interest" description="Disordered" evidence="2">
    <location>
        <begin position="88"/>
        <end position="107"/>
    </location>
</feature>